<reference evidence="2" key="1">
    <citation type="submission" date="2014-09" db="EMBL/GenBank/DDBJ databases">
        <authorList>
            <person name="Sharma Rahul"/>
            <person name="Thines Marco"/>
        </authorList>
    </citation>
    <scope>NUCLEOTIDE SEQUENCE [LARGE SCALE GENOMIC DNA]</scope>
</reference>
<sequence>MCRDYAAALSRISSHDALVQINRASSAGSPMPILERYAGCCAPHGARNMTSLSQIVQTIKLKDVLTGLGLGVFSGHLSP</sequence>
<dbReference type="Proteomes" id="UP000054928">
    <property type="component" value="Unassembled WGS sequence"/>
</dbReference>
<dbReference type="AlphaFoldDB" id="A0A0P1AW13"/>
<proteinExistence type="predicted"/>
<organism evidence="1 2">
    <name type="scientific">Plasmopara halstedii</name>
    <name type="common">Downy mildew of sunflower</name>
    <dbReference type="NCBI Taxonomy" id="4781"/>
    <lineage>
        <taxon>Eukaryota</taxon>
        <taxon>Sar</taxon>
        <taxon>Stramenopiles</taxon>
        <taxon>Oomycota</taxon>
        <taxon>Peronosporomycetes</taxon>
        <taxon>Peronosporales</taxon>
        <taxon>Peronosporaceae</taxon>
        <taxon>Plasmopara</taxon>
    </lineage>
</organism>
<protein>
    <submittedName>
        <fullName evidence="1">Uncharacterized protein</fullName>
    </submittedName>
</protein>
<dbReference type="RefSeq" id="XP_024581179.1">
    <property type="nucleotide sequence ID" value="XM_024730953.1"/>
</dbReference>
<evidence type="ECO:0000313" key="1">
    <source>
        <dbReference type="EMBL" id="CEG44810.1"/>
    </source>
</evidence>
<accession>A0A0P1AW13</accession>
<dbReference type="EMBL" id="CCYD01001336">
    <property type="protein sequence ID" value="CEG44810.1"/>
    <property type="molecule type" value="Genomic_DNA"/>
</dbReference>
<evidence type="ECO:0000313" key="2">
    <source>
        <dbReference type="Proteomes" id="UP000054928"/>
    </source>
</evidence>
<dbReference type="GeneID" id="36396201"/>
<name>A0A0P1AW13_PLAHL</name>
<keyword evidence="2" id="KW-1185">Reference proteome</keyword>